<dbReference type="GO" id="GO:0005366">
    <property type="term" value="F:myo-inositol:proton symporter activity"/>
    <property type="evidence" value="ECO:0007669"/>
    <property type="project" value="TreeGrafter"/>
</dbReference>
<keyword evidence="3 6" id="KW-0812">Transmembrane</keyword>
<dbReference type="InterPro" id="IPR050814">
    <property type="entry name" value="Myo-inositol_Transporter"/>
</dbReference>
<keyword evidence="8" id="KW-0762">Sugar transport</keyword>
<dbReference type="PROSITE" id="PS50850">
    <property type="entry name" value="MFS"/>
    <property type="match status" value="1"/>
</dbReference>
<keyword evidence="4 6" id="KW-1133">Transmembrane helix</keyword>
<evidence type="ECO:0000256" key="6">
    <source>
        <dbReference type="SAM" id="Phobius"/>
    </source>
</evidence>
<evidence type="ECO:0000259" key="7">
    <source>
        <dbReference type="PROSITE" id="PS50850"/>
    </source>
</evidence>
<dbReference type="Gene3D" id="1.20.1250.20">
    <property type="entry name" value="MFS general substrate transporter like domains"/>
    <property type="match status" value="1"/>
</dbReference>
<feature type="domain" description="Major facilitator superfamily (MFS) profile" evidence="7">
    <location>
        <begin position="1"/>
        <end position="346"/>
    </location>
</feature>
<dbReference type="InterPro" id="IPR036259">
    <property type="entry name" value="MFS_trans_sf"/>
</dbReference>
<evidence type="ECO:0000256" key="1">
    <source>
        <dbReference type="ARBA" id="ARBA00004141"/>
    </source>
</evidence>
<feature type="transmembrane region" description="Helical" evidence="6">
    <location>
        <begin position="322"/>
        <end position="342"/>
    </location>
</feature>
<dbReference type="RefSeq" id="XP_002769020.1">
    <property type="nucleotide sequence ID" value="XM_002768974.1"/>
</dbReference>
<dbReference type="InterPro" id="IPR020846">
    <property type="entry name" value="MFS_dom"/>
</dbReference>
<evidence type="ECO:0000256" key="4">
    <source>
        <dbReference type="ARBA" id="ARBA00022989"/>
    </source>
</evidence>
<feature type="transmembrane region" description="Helical" evidence="6">
    <location>
        <begin position="254"/>
        <end position="279"/>
    </location>
</feature>
<dbReference type="PANTHER" id="PTHR48020:SF12">
    <property type="entry name" value="PROTON MYO-INOSITOL COTRANSPORTER"/>
    <property type="match status" value="1"/>
</dbReference>
<feature type="transmembrane region" description="Helical" evidence="6">
    <location>
        <begin position="154"/>
        <end position="178"/>
    </location>
</feature>
<dbReference type="Proteomes" id="UP000007800">
    <property type="component" value="Unassembled WGS sequence"/>
</dbReference>
<evidence type="ECO:0000256" key="3">
    <source>
        <dbReference type="ARBA" id="ARBA00022692"/>
    </source>
</evidence>
<keyword evidence="2" id="KW-0813">Transport</keyword>
<dbReference type="EMBL" id="GG683778">
    <property type="protein sequence ID" value="EER01738.1"/>
    <property type="molecule type" value="Genomic_DNA"/>
</dbReference>
<proteinExistence type="predicted"/>
<dbReference type="OMA" id="WMDYGTS"/>
<evidence type="ECO:0000256" key="2">
    <source>
        <dbReference type="ARBA" id="ARBA00022448"/>
    </source>
</evidence>
<dbReference type="InterPro" id="IPR005828">
    <property type="entry name" value="MFS_sugar_transport-like"/>
</dbReference>
<name>C5LNI7_PERM5</name>
<keyword evidence="9" id="KW-1185">Reference proteome</keyword>
<evidence type="ECO:0000313" key="8">
    <source>
        <dbReference type="EMBL" id="EER01738.1"/>
    </source>
</evidence>
<feature type="transmembrane region" description="Helical" evidence="6">
    <location>
        <begin position="291"/>
        <end position="310"/>
    </location>
</feature>
<evidence type="ECO:0000313" key="9">
    <source>
        <dbReference type="Proteomes" id="UP000007800"/>
    </source>
</evidence>
<comment type="subcellular location">
    <subcellularLocation>
        <location evidence="1">Membrane</location>
        <topology evidence="1">Multi-pass membrane protein</topology>
    </subcellularLocation>
</comment>
<protein>
    <submittedName>
        <fullName evidence="8">Sugar transport protein, putative</fullName>
    </submittedName>
</protein>
<organism evidence="9">
    <name type="scientific">Perkinsus marinus (strain ATCC 50983 / TXsc)</name>
    <dbReference type="NCBI Taxonomy" id="423536"/>
    <lineage>
        <taxon>Eukaryota</taxon>
        <taxon>Sar</taxon>
        <taxon>Alveolata</taxon>
        <taxon>Perkinsozoa</taxon>
        <taxon>Perkinsea</taxon>
        <taxon>Perkinsida</taxon>
        <taxon>Perkinsidae</taxon>
        <taxon>Perkinsus</taxon>
    </lineage>
</organism>
<dbReference type="GeneID" id="9040313"/>
<dbReference type="PANTHER" id="PTHR48020">
    <property type="entry name" value="PROTON MYO-INOSITOL COTRANSPORTER"/>
    <property type="match status" value="1"/>
</dbReference>
<dbReference type="AlphaFoldDB" id="C5LNI7"/>
<feature type="transmembrane region" description="Helical" evidence="6">
    <location>
        <begin position="48"/>
        <end position="72"/>
    </location>
</feature>
<keyword evidence="5 6" id="KW-0472">Membrane</keyword>
<dbReference type="InParanoid" id="C5LNI7"/>
<dbReference type="SUPFAM" id="SSF103473">
    <property type="entry name" value="MFS general substrate transporter"/>
    <property type="match status" value="1"/>
</dbReference>
<dbReference type="OrthoDB" id="6612291at2759"/>
<accession>C5LNI7</accession>
<sequence>MSMGIGIGFTGPTIDTMRNTVEDTSGGGIIEIGSLLGGPLGDLTGRRLALVIASPLLLAGGLLYVYGMGLAFRTDAGSDDPRVISSTFCQWSPRWLATKGRLDEAKMTLCRLRGLPSSSRTEEILALERVAEEQIEPDGIVEKFTVIMKCKKQALIAVMIHFLTQMSGLNALAFYLTSIFMKAGLSNADFMSLIVQLVTMLTTLPASYLVETLGRRVLLLSSCLVMGIAQFLTACFFYLERDNATATSSSSPLGWLVILGVYAYQISFAWGVGPIRWILVAELFPCRARGVAASLAASANWISAFIFILALDPLVEATSLYFTFWAFAVSIWALLIFLWFVLPETKGKTFEEIQAYFHEDQSSLEPYQ</sequence>
<dbReference type="Pfam" id="PF00083">
    <property type="entry name" value="Sugar_tr"/>
    <property type="match status" value="1"/>
</dbReference>
<dbReference type="GO" id="GO:0016324">
    <property type="term" value="C:apical plasma membrane"/>
    <property type="evidence" value="ECO:0007669"/>
    <property type="project" value="TreeGrafter"/>
</dbReference>
<feature type="transmembrane region" description="Helical" evidence="6">
    <location>
        <begin position="190"/>
        <end position="210"/>
    </location>
</feature>
<evidence type="ECO:0000256" key="5">
    <source>
        <dbReference type="ARBA" id="ARBA00023136"/>
    </source>
</evidence>
<gene>
    <name evidence="8" type="ORF">Pmar_PMAR008204</name>
</gene>
<reference evidence="8 9" key="1">
    <citation type="submission" date="2008-07" db="EMBL/GenBank/DDBJ databases">
        <authorList>
            <person name="El-Sayed N."/>
            <person name="Caler E."/>
            <person name="Inman J."/>
            <person name="Amedeo P."/>
            <person name="Hass B."/>
            <person name="Wortman J."/>
        </authorList>
    </citation>
    <scope>NUCLEOTIDE SEQUENCE [LARGE SCALE GENOMIC DNA]</scope>
    <source>
        <strain evidence="9">ATCC 50983 / TXsc</strain>
    </source>
</reference>
<feature type="transmembrane region" description="Helical" evidence="6">
    <location>
        <begin position="217"/>
        <end position="239"/>
    </location>
</feature>